<reference evidence="3" key="2">
    <citation type="submission" date="2015-01" db="EMBL/GenBank/DDBJ databases">
        <title>Evolutionary Origins and Diversification of the Mycorrhizal Mutualists.</title>
        <authorList>
            <consortium name="DOE Joint Genome Institute"/>
            <consortium name="Mycorrhizal Genomics Consortium"/>
            <person name="Kohler A."/>
            <person name="Kuo A."/>
            <person name="Nagy L.G."/>
            <person name="Floudas D."/>
            <person name="Copeland A."/>
            <person name="Barry K.W."/>
            <person name="Cichocki N."/>
            <person name="Veneault-Fourrey C."/>
            <person name="LaButti K."/>
            <person name="Lindquist E.A."/>
            <person name="Lipzen A."/>
            <person name="Lundell T."/>
            <person name="Morin E."/>
            <person name="Murat C."/>
            <person name="Riley R."/>
            <person name="Ohm R."/>
            <person name="Sun H."/>
            <person name="Tunlid A."/>
            <person name="Henrissat B."/>
            <person name="Grigoriev I.V."/>
            <person name="Hibbett D.S."/>
            <person name="Martin F."/>
        </authorList>
    </citation>
    <scope>NUCLEOTIDE SEQUENCE [LARGE SCALE GENOMIC DNA]</scope>
    <source>
        <strain evidence="3">441</strain>
    </source>
</reference>
<dbReference type="EMBL" id="KN833804">
    <property type="protein sequence ID" value="KIK18485.1"/>
    <property type="molecule type" value="Genomic_DNA"/>
</dbReference>
<dbReference type="HOGENOM" id="CLU_2855984_0_0_1"/>
<sequence length="65" mass="7215">CTRGNLSPQDIRQPSTSWSGSTRLPGGDPRYPSIPLLTPFFSAGNVEGLLSRLELWEKMVRSPRT</sequence>
<dbReference type="OrthoDB" id="3225650at2759"/>
<evidence type="ECO:0000313" key="2">
    <source>
        <dbReference type="EMBL" id="KIK18485.1"/>
    </source>
</evidence>
<evidence type="ECO:0000256" key="1">
    <source>
        <dbReference type="SAM" id="MobiDB-lite"/>
    </source>
</evidence>
<evidence type="ECO:0000313" key="3">
    <source>
        <dbReference type="Proteomes" id="UP000054018"/>
    </source>
</evidence>
<gene>
    <name evidence="2" type="ORF">PISMIDRAFT_684162</name>
</gene>
<name>A0A0C9Y1D9_9AGAM</name>
<feature type="compositionally biased region" description="Polar residues" evidence="1">
    <location>
        <begin position="1"/>
        <end position="22"/>
    </location>
</feature>
<keyword evidence="3" id="KW-1185">Reference proteome</keyword>
<protein>
    <submittedName>
        <fullName evidence="2">Uncharacterized protein</fullName>
    </submittedName>
</protein>
<dbReference type="AlphaFoldDB" id="A0A0C9Y1D9"/>
<organism evidence="2 3">
    <name type="scientific">Pisolithus microcarpus 441</name>
    <dbReference type="NCBI Taxonomy" id="765257"/>
    <lineage>
        <taxon>Eukaryota</taxon>
        <taxon>Fungi</taxon>
        <taxon>Dikarya</taxon>
        <taxon>Basidiomycota</taxon>
        <taxon>Agaricomycotina</taxon>
        <taxon>Agaricomycetes</taxon>
        <taxon>Agaricomycetidae</taxon>
        <taxon>Boletales</taxon>
        <taxon>Sclerodermatineae</taxon>
        <taxon>Pisolithaceae</taxon>
        <taxon>Pisolithus</taxon>
    </lineage>
</organism>
<reference evidence="2 3" key="1">
    <citation type="submission" date="2014-04" db="EMBL/GenBank/DDBJ databases">
        <authorList>
            <consortium name="DOE Joint Genome Institute"/>
            <person name="Kuo A."/>
            <person name="Kohler A."/>
            <person name="Costa M.D."/>
            <person name="Nagy L.G."/>
            <person name="Floudas D."/>
            <person name="Copeland A."/>
            <person name="Barry K.W."/>
            <person name="Cichocki N."/>
            <person name="Veneault-Fourrey C."/>
            <person name="LaButti K."/>
            <person name="Lindquist E.A."/>
            <person name="Lipzen A."/>
            <person name="Lundell T."/>
            <person name="Morin E."/>
            <person name="Murat C."/>
            <person name="Sun H."/>
            <person name="Tunlid A."/>
            <person name="Henrissat B."/>
            <person name="Grigoriev I.V."/>
            <person name="Hibbett D.S."/>
            <person name="Martin F."/>
            <person name="Nordberg H.P."/>
            <person name="Cantor M.N."/>
            <person name="Hua S.X."/>
        </authorList>
    </citation>
    <scope>NUCLEOTIDE SEQUENCE [LARGE SCALE GENOMIC DNA]</scope>
    <source>
        <strain evidence="2 3">441</strain>
    </source>
</reference>
<proteinExistence type="predicted"/>
<feature type="region of interest" description="Disordered" evidence="1">
    <location>
        <begin position="1"/>
        <end position="30"/>
    </location>
</feature>
<accession>A0A0C9Y1D9</accession>
<feature type="non-terminal residue" evidence="2">
    <location>
        <position position="1"/>
    </location>
</feature>
<dbReference type="Proteomes" id="UP000054018">
    <property type="component" value="Unassembled WGS sequence"/>
</dbReference>